<dbReference type="OrthoDB" id="2191640at2"/>
<comment type="caution">
    <text evidence="1">The sequence shown here is derived from an EMBL/GenBank/DDBJ whole genome shotgun (WGS) entry which is preliminary data.</text>
</comment>
<protein>
    <submittedName>
        <fullName evidence="1">Uncharacterized protein</fullName>
    </submittedName>
</protein>
<accession>A0A1L8SNW7</accession>
<dbReference type="STRING" id="319970.RV00_GL001001"/>
<reference evidence="1 2" key="1">
    <citation type="submission" date="2014-12" db="EMBL/GenBank/DDBJ databases">
        <title>Draft genome sequences of 29 type strains of Enterococci.</title>
        <authorList>
            <person name="Zhong Z."/>
            <person name="Sun Z."/>
            <person name="Liu W."/>
            <person name="Zhang W."/>
            <person name="Zhang H."/>
        </authorList>
    </citation>
    <scope>NUCLEOTIDE SEQUENCE [LARGE SCALE GENOMIC DNA]</scope>
    <source>
        <strain evidence="1 2">DSM 22802</strain>
    </source>
</reference>
<dbReference type="AlphaFoldDB" id="A0A1L8SNW7"/>
<dbReference type="EMBL" id="JXKM01000017">
    <property type="protein sequence ID" value="OJG33747.1"/>
    <property type="molecule type" value="Genomic_DNA"/>
</dbReference>
<sequence length="142" mass="15662">MRKKIKQKAKYAFVSVSLDSESIGSSKTMKEARKALVTGMANEWAKATKEVTSDDHHIDTAAYINSIGFETHYLGPRGQDVGPIINELEETGTKTTLRTGSGVHYAIFLEGSYNIYARGLENGMDRMLTAGMAAMKKVLKQR</sequence>
<proteinExistence type="predicted"/>
<evidence type="ECO:0000313" key="1">
    <source>
        <dbReference type="EMBL" id="OJG33747.1"/>
    </source>
</evidence>
<evidence type="ECO:0000313" key="2">
    <source>
        <dbReference type="Proteomes" id="UP000183700"/>
    </source>
</evidence>
<organism evidence="1 2">
    <name type="scientific">Enterococcus devriesei</name>
    <dbReference type="NCBI Taxonomy" id="319970"/>
    <lineage>
        <taxon>Bacteria</taxon>
        <taxon>Bacillati</taxon>
        <taxon>Bacillota</taxon>
        <taxon>Bacilli</taxon>
        <taxon>Lactobacillales</taxon>
        <taxon>Enterococcaceae</taxon>
        <taxon>Enterococcus</taxon>
    </lineage>
</organism>
<dbReference type="RefSeq" id="WP_071863342.1">
    <property type="nucleotide sequence ID" value="NZ_JBHLVS010000005.1"/>
</dbReference>
<dbReference type="Proteomes" id="UP000183700">
    <property type="component" value="Unassembled WGS sequence"/>
</dbReference>
<keyword evidence="2" id="KW-1185">Reference proteome</keyword>
<name>A0A1L8SNW7_9ENTE</name>
<gene>
    <name evidence="1" type="ORF">RV00_GL001001</name>
</gene>